<sequence length="186" mass="21290">MLLPVLVRPTMHSQAEHLLRRRASFANPESRHQESKQEEPGERNQPNTLNMRLGGTAVAGHDTDLVETMKPVKERPPRSPSTPTHMPACSGTSDRRQTEIFVRPGFTQDLCVISLNLNCLHKKSPSACGLKFHCMLPNENSFLINLPIFFAIYRLLYLTVKYLEICLSQWDRSKFLRFEKQESANI</sequence>
<keyword evidence="3" id="KW-1185">Reference proteome</keyword>
<proteinExistence type="predicted"/>
<dbReference type="Ensembl" id="ENSSDUT00000021439.1">
    <property type="protein sequence ID" value="ENSSDUP00000021058.1"/>
    <property type="gene ID" value="ENSSDUG00000015317.1"/>
</dbReference>
<reference evidence="2" key="1">
    <citation type="submission" date="2025-08" db="UniProtKB">
        <authorList>
            <consortium name="Ensembl"/>
        </authorList>
    </citation>
    <scope>IDENTIFICATION</scope>
</reference>
<organism evidence="2 3">
    <name type="scientific">Seriola dumerili</name>
    <name type="common">Greater amberjack</name>
    <name type="synonym">Caranx dumerili</name>
    <dbReference type="NCBI Taxonomy" id="41447"/>
    <lineage>
        <taxon>Eukaryota</taxon>
        <taxon>Metazoa</taxon>
        <taxon>Chordata</taxon>
        <taxon>Craniata</taxon>
        <taxon>Vertebrata</taxon>
        <taxon>Euteleostomi</taxon>
        <taxon>Actinopterygii</taxon>
        <taxon>Neopterygii</taxon>
        <taxon>Teleostei</taxon>
        <taxon>Neoteleostei</taxon>
        <taxon>Acanthomorphata</taxon>
        <taxon>Carangaria</taxon>
        <taxon>Carangiformes</taxon>
        <taxon>Carangidae</taxon>
        <taxon>Seriola</taxon>
    </lineage>
</organism>
<accession>A0A3B4URP8</accession>
<feature type="compositionally biased region" description="Basic and acidic residues" evidence="1">
    <location>
        <begin position="29"/>
        <end position="42"/>
    </location>
</feature>
<evidence type="ECO:0000313" key="2">
    <source>
        <dbReference type="Ensembl" id="ENSSDUP00000021058.1"/>
    </source>
</evidence>
<protein>
    <submittedName>
        <fullName evidence="2">Uncharacterized protein</fullName>
    </submittedName>
</protein>
<evidence type="ECO:0000313" key="3">
    <source>
        <dbReference type="Proteomes" id="UP000261420"/>
    </source>
</evidence>
<feature type="region of interest" description="Disordered" evidence="1">
    <location>
        <begin position="71"/>
        <end position="94"/>
    </location>
</feature>
<feature type="region of interest" description="Disordered" evidence="1">
    <location>
        <begin position="25"/>
        <end position="49"/>
    </location>
</feature>
<dbReference type="Proteomes" id="UP000261420">
    <property type="component" value="Unplaced"/>
</dbReference>
<reference evidence="2" key="2">
    <citation type="submission" date="2025-09" db="UniProtKB">
        <authorList>
            <consortium name="Ensembl"/>
        </authorList>
    </citation>
    <scope>IDENTIFICATION</scope>
</reference>
<dbReference type="AlphaFoldDB" id="A0A3B4URP8"/>
<evidence type="ECO:0000256" key="1">
    <source>
        <dbReference type="SAM" id="MobiDB-lite"/>
    </source>
</evidence>
<name>A0A3B4URP8_SERDU</name>